<sequence>MMKSEFELEPGLSHYGCIVDLLSRDGQLKEANKVVKEMPMKPNVMVWGCLMVGVYVVLIG</sequence>
<gene>
    <name evidence="2" type="ordered locus">AXX17_At1g71690</name>
    <name evidence="3" type="ORF">AN1_LOCUS6760</name>
</gene>
<dbReference type="EMBL" id="LUHQ01000001">
    <property type="protein sequence ID" value="OAP13008.1"/>
    <property type="molecule type" value="Genomic_DNA"/>
</dbReference>
<dbReference type="InterPro" id="IPR046960">
    <property type="entry name" value="PPR_At4g14850-like_plant"/>
</dbReference>
<keyword evidence="1" id="KW-0812">Transmembrane</keyword>
<keyword evidence="1" id="KW-0472">Membrane</keyword>
<accession>A0A178W423</accession>
<dbReference type="PANTHER" id="PTHR47926:SF347">
    <property type="entry name" value="PENTATRICOPEPTIDE REPEAT-CONTAINING PROTEIN"/>
    <property type="match status" value="1"/>
</dbReference>
<evidence type="ECO:0000313" key="3">
    <source>
        <dbReference type="EMBL" id="VYS51290.1"/>
    </source>
</evidence>
<feature type="transmembrane region" description="Helical" evidence="1">
    <location>
        <begin position="42"/>
        <end position="59"/>
    </location>
</feature>
<reference evidence="3 5" key="3">
    <citation type="submission" date="2019-11" db="EMBL/GenBank/DDBJ databases">
        <authorList>
            <person name="Jiao W.-B."/>
            <person name="Schneeberger K."/>
        </authorList>
    </citation>
    <scope>NUCLEOTIDE SEQUENCE [LARGE SCALE GENOMIC DNA]</scope>
    <source>
        <strain evidence="5">cv. An-1</strain>
    </source>
</reference>
<name>A0A178W423_ARATH</name>
<proteinExistence type="predicted"/>
<dbReference type="EMBL" id="CACRSJ010000104">
    <property type="protein sequence ID" value="VYS51290.1"/>
    <property type="molecule type" value="Genomic_DNA"/>
</dbReference>
<evidence type="ECO:0000313" key="5">
    <source>
        <dbReference type="Proteomes" id="UP000426265"/>
    </source>
</evidence>
<protein>
    <recommendedName>
        <fullName evidence="6">Pentatricopeptide repeat-containing protein</fullName>
    </recommendedName>
</protein>
<dbReference type="ExpressionAtlas" id="A0A178W423">
    <property type="expression patterns" value="baseline and differential"/>
</dbReference>
<dbReference type="GO" id="GO:0003723">
    <property type="term" value="F:RNA binding"/>
    <property type="evidence" value="ECO:0007669"/>
    <property type="project" value="InterPro"/>
</dbReference>
<dbReference type="Proteomes" id="UP000426265">
    <property type="component" value="Unassembled WGS sequence"/>
</dbReference>
<dbReference type="GO" id="GO:0009451">
    <property type="term" value="P:RNA modification"/>
    <property type="evidence" value="ECO:0007669"/>
    <property type="project" value="InterPro"/>
</dbReference>
<reference evidence="4" key="1">
    <citation type="journal article" date="2016" name="Proc. Natl. Acad. Sci. U.S.A.">
        <title>Chromosome-level assembly of Arabidopsis thaliana Ler reveals the extent of translocation and inversion polymorphisms.</title>
        <authorList>
            <person name="Zapata L."/>
            <person name="Ding J."/>
            <person name="Willing E.M."/>
            <person name="Hartwig B."/>
            <person name="Bezdan D."/>
            <person name="Jiao W.B."/>
            <person name="Patel V."/>
            <person name="Velikkakam James G."/>
            <person name="Koornneef M."/>
            <person name="Ossowski S."/>
            <person name="Schneeberger K."/>
        </authorList>
    </citation>
    <scope>NUCLEOTIDE SEQUENCE [LARGE SCALE GENOMIC DNA]</scope>
    <source>
        <strain evidence="4">cv. Landsberg erecta</strain>
    </source>
</reference>
<organism evidence="2 4">
    <name type="scientific">Arabidopsis thaliana</name>
    <name type="common">Mouse-ear cress</name>
    <dbReference type="NCBI Taxonomy" id="3702"/>
    <lineage>
        <taxon>Eukaryota</taxon>
        <taxon>Viridiplantae</taxon>
        <taxon>Streptophyta</taxon>
        <taxon>Embryophyta</taxon>
        <taxon>Tracheophyta</taxon>
        <taxon>Spermatophyta</taxon>
        <taxon>Magnoliopsida</taxon>
        <taxon>eudicotyledons</taxon>
        <taxon>Gunneridae</taxon>
        <taxon>Pentapetalae</taxon>
        <taxon>rosids</taxon>
        <taxon>malvids</taxon>
        <taxon>Brassicales</taxon>
        <taxon>Brassicaceae</taxon>
        <taxon>Camelineae</taxon>
        <taxon>Arabidopsis</taxon>
    </lineage>
</organism>
<dbReference type="Gene3D" id="1.25.40.10">
    <property type="entry name" value="Tetratricopeptide repeat domain"/>
    <property type="match status" value="1"/>
</dbReference>
<evidence type="ECO:0000256" key="1">
    <source>
        <dbReference type="SAM" id="Phobius"/>
    </source>
</evidence>
<dbReference type="Proteomes" id="UP000078284">
    <property type="component" value="Chromosome 1"/>
</dbReference>
<reference evidence="2" key="2">
    <citation type="submission" date="2016-03" db="EMBL/GenBank/DDBJ databases">
        <title>Full-length assembly of Arabidopsis thaliana Ler reveals the complement of translocations and inversions.</title>
        <authorList>
            <person name="Zapata L."/>
            <person name="Schneeberger K."/>
            <person name="Ossowski S."/>
        </authorList>
    </citation>
    <scope>NUCLEOTIDE SEQUENCE [LARGE SCALE GENOMIC DNA]</scope>
    <source>
        <tissue evidence="2">Leaf</tissue>
    </source>
</reference>
<evidence type="ECO:0008006" key="6">
    <source>
        <dbReference type="Google" id="ProtNLM"/>
    </source>
</evidence>
<dbReference type="AlphaFoldDB" id="A0A178W423"/>
<keyword evidence="1" id="KW-1133">Transmembrane helix</keyword>
<evidence type="ECO:0000313" key="4">
    <source>
        <dbReference type="Proteomes" id="UP000078284"/>
    </source>
</evidence>
<dbReference type="InterPro" id="IPR011990">
    <property type="entry name" value="TPR-like_helical_dom_sf"/>
</dbReference>
<evidence type="ECO:0000313" key="2">
    <source>
        <dbReference type="EMBL" id="OAP13008.1"/>
    </source>
</evidence>
<dbReference type="PANTHER" id="PTHR47926">
    <property type="entry name" value="PENTATRICOPEPTIDE REPEAT-CONTAINING PROTEIN"/>
    <property type="match status" value="1"/>
</dbReference>